<keyword evidence="6 11" id="KW-0479">Metal-binding</keyword>
<comment type="catalytic activity">
    <reaction evidence="11">
        <text>(2R,3R)-2,3-dihydroxy-3-methylpentanoate + NADP(+) = (S)-2-ethyl-2-hydroxy-3-oxobutanoate + NADPH + H(+)</text>
        <dbReference type="Rhea" id="RHEA:13493"/>
        <dbReference type="ChEBI" id="CHEBI:15378"/>
        <dbReference type="ChEBI" id="CHEBI:49256"/>
        <dbReference type="ChEBI" id="CHEBI:49258"/>
        <dbReference type="ChEBI" id="CHEBI:57783"/>
        <dbReference type="ChEBI" id="CHEBI:58349"/>
        <dbReference type="EC" id="1.1.1.86"/>
    </reaction>
</comment>
<evidence type="ECO:0000256" key="8">
    <source>
        <dbReference type="ARBA" id="ARBA00023002"/>
    </source>
</evidence>
<evidence type="ECO:0000256" key="6">
    <source>
        <dbReference type="ARBA" id="ARBA00022723"/>
    </source>
</evidence>
<comment type="similarity">
    <text evidence="4 11 12">Belongs to the ketol-acid reductoisomerase family.</text>
</comment>
<feature type="binding site" evidence="11 12">
    <location>
        <position position="194"/>
    </location>
    <ligand>
        <name>Mg(2+)</name>
        <dbReference type="ChEBI" id="CHEBI:18420"/>
        <label>1</label>
    </ligand>
</feature>
<keyword evidence="5 11" id="KW-0028">Amino-acid biosynthesis</keyword>
<comment type="caution">
    <text evidence="15">The sequence shown here is derived from an EMBL/GenBank/DDBJ whole genome shotgun (WGS) entry which is preliminary data.</text>
</comment>
<sequence length="336" mass="36606">MRVYTEDDANPAIVKNDVVAVIGYGSQGRAHALNLHDSGCKVIVGVRPDGPGAKRAQEDGLEVATVAEASRQAKLIAVLTPDMTHEQIFKDQIEPNLKDGDALLMAHGFTVLYGRINPPANVDVIMVAPKGPGGLVRSEYERGRGVPSLFAIHQDATGQAKDKALAYASLIGGASAGVIETTFREETETDLFGEQAVLCGGASELVIAGFETLVEAGYQPEIAYYECLHELKLIVDLFYEGGITRMHDFISETAKYGDFVSGPRVINAETKQRMKEVLTDIQNGNFAHDWIVENQAGKVRYNQMLRADLEHPIEKTGKELRARMSWLKPGANTKPN</sequence>
<dbReference type="GO" id="GO:0004455">
    <property type="term" value="F:ketol-acid reductoisomerase activity"/>
    <property type="evidence" value="ECO:0007669"/>
    <property type="project" value="UniProtKB-EC"/>
</dbReference>
<evidence type="ECO:0000256" key="11">
    <source>
        <dbReference type="HAMAP-Rule" id="MF_00435"/>
    </source>
</evidence>
<dbReference type="SUPFAM" id="SSF48179">
    <property type="entry name" value="6-phosphogluconate dehydrogenase C-terminal domain-like"/>
    <property type="match status" value="1"/>
</dbReference>
<dbReference type="NCBIfam" id="NF009940">
    <property type="entry name" value="PRK13403.1"/>
    <property type="match status" value="1"/>
</dbReference>
<feature type="active site" evidence="11">
    <location>
        <position position="107"/>
    </location>
</feature>
<dbReference type="InterPro" id="IPR036291">
    <property type="entry name" value="NAD(P)-bd_dom_sf"/>
</dbReference>
<dbReference type="SUPFAM" id="SSF51735">
    <property type="entry name" value="NAD(P)-binding Rossmann-fold domains"/>
    <property type="match status" value="1"/>
</dbReference>
<dbReference type="Pfam" id="PF07991">
    <property type="entry name" value="KARI_N"/>
    <property type="match status" value="1"/>
</dbReference>
<dbReference type="InterPro" id="IPR014359">
    <property type="entry name" value="KARI_prok"/>
</dbReference>
<dbReference type="NCBIfam" id="TIGR00465">
    <property type="entry name" value="ilvC"/>
    <property type="match status" value="1"/>
</dbReference>
<evidence type="ECO:0000256" key="5">
    <source>
        <dbReference type="ARBA" id="ARBA00022605"/>
    </source>
</evidence>
<comment type="function">
    <text evidence="1 11">Involved in the biosynthesis of branched-chain amino acids (BCAA). Catalyzes an alkyl-migration followed by a ketol-acid reduction of (S)-2-acetolactate (S2AL) to yield (R)-2,3-dihydroxy-isovalerate. In the isomerase reaction, S2AL is rearranged via a Mg-dependent methyl migration to produce 3-hydroxy-3-methyl-2-ketobutyrate (HMKB). In the reductase reaction, this 2-ketoacid undergoes a metal-dependent reduction by NADPH to yield (R)-2,3-dihydroxy-isovalerate.</text>
</comment>
<feature type="binding site" evidence="11 12">
    <location>
        <position position="251"/>
    </location>
    <ligand>
        <name>substrate</name>
    </ligand>
</feature>
<keyword evidence="16" id="KW-1185">Reference proteome</keyword>
<feature type="domain" description="KARI N-terminal Rossmann" evidence="13">
    <location>
        <begin position="1"/>
        <end position="181"/>
    </location>
</feature>
<comment type="catalytic activity">
    <reaction evidence="10 11">
        <text>(2R)-2,3-dihydroxy-3-methylbutanoate + NADP(+) = (2S)-2-acetolactate + NADPH + H(+)</text>
        <dbReference type="Rhea" id="RHEA:22068"/>
        <dbReference type="ChEBI" id="CHEBI:15378"/>
        <dbReference type="ChEBI" id="CHEBI:49072"/>
        <dbReference type="ChEBI" id="CHEBI:57783"/>
        <dbReference type="ChEBI" id="CHEBI:58349"/>
        <dbReference type="ChEBI" id="CHEBI:58476"/>
        <dbReference type="EC" id="1.1.1.86"/>
    </reaction>
</comment>
<dbReference type="HAMAP" id="MF_00435">
    <property type="entry name" value="IlvC"/>
    <property type="match status" value="1"/>
</dbReference>
<evidence type="ECO:0000313" key="15">
    <source>
        <dbReference type="EMBL" id="MFC6037163.1"/>
    </source>
</evidence>
<comment type="caution">
    <text evidence="11">Lacks conserved residue(s) required for the propagation of feature annotation.</text>
</comment>
<dbReference type="InterPro" id="IPR008927">
    <property type="entry name" value="6-PGluconate_DH-like_C_sf"/>
</dbReference>
<name>A0ABW1L215_9PROT</name>
<comment type="pathway">
    <text evidence="3 11">Amino-acid biosynthesis; L-isoleucine biosynthesis; L-isoleucine from 2-oxobutanoate: step 2/4.</text>
</comment>
<dbReference type="Gene3D" id="3.40.50.720">
    <property type="entry name" value="NAD(P)-binding Rossmann-like Domain"/>
    <property type="match status" value="1"/>
</dbReference>
<gene>
    <name evidence="11 15" type="primary">ilvC</name>
    <name evidence="15" type="ORF">ACFMB1_16525</name>
</gene>
<evidence type="ECO:0000256" key="4">
    <source>
        <dbReference type="ARBA" id="ARBA00010318"/>
    </source>
</evidence>
<evidence type="ECO:0000256" key="3">
    <source>
        <dbReference type="ARBA" id="ARBA00004885"/>
    </source>
</evidence>
<dbReference type="PROSITE" id="PS51850">
    <property type="entry name" value="KARI_N"/>
    <property type="match status" value="1"/>
</dbReference>
<dbReference type="InterPro" id="IPR000506">
    <property type="entry name" value="KARI_C"/>
</dbReference>
<feature type="binding site" evidence="11 12">
    <location>
        <position position="190"/>
    </location>
    <ligand>
        <name>Mg(2+)</name>
        <dbReference type="ChEBI" id="CHEBI:18420"/>
        <label>2</label>
    </ligand>
</feature>
<evidence type="ECO:0000256" key="2">
    <source>
        <dbReference type="ARBA" id="ARBA00004864"/>
    </source>
</evidence>
<dbReference type="InterPro" id="IPR013116">
    <property type="entry name" value="KARI_N"/>
</dbReference>
<feature type="binding site" evidence="11 12">
    <location>
        <position position="230"/>
    </location>
    <ligand>
        <name>Mg(2+)</name>
        <dbReference type="ChEBI" id="CHEBI:18420"/>
        <label>2</label>
    </ligand>
</feature>
<evidence type="ECO:0000259" key="14">
    <source>
        <dbReference type="PROSITE" id="PS51851"/>
    </source>
</evidence>
<feature type="domain" description="KARI C-terminal knotted" evidence="14">
    <location>
        <begin position="182"/>
        <end position="327"/>
    </location>
</feature>
<feature type="binding site" evidence="11 12">
    <location>
        <position position="190"/>
    </location>
    <ligand>
        <name>Mg(2+)</name>
        <dbReference type="ChEBI" id="CHEBI:18420"/>
        <label>1</label>
    </ligand>
</feature>
<dbReference type="EC" id="1.1.1.86" evidence="11"/>
<feature type="binding site" evidence="11">
    <location>
        <position position="133"/>
    </location>
    <ligand>
        <name>NADP(+)</name>
        <dbReference type="ChEBI" id="CHEBI:58349"/>
    </ligand>
</feature>
<evidence type="ECO:0000313" key="16">
    <source>
        <dbReference type="Proteomes" id="UP001596116"/>
    </source>
</evidence>
<dbReference type="NCBIfam" id="NF004017">
    <property type="entry name" value="PRK05479.1"/>
    <property type="match status" value="1"/>
</dbReference>
<dbReference type="Gene3D" id="6.10.240.10">
    <property type="match status" value="1"/>
</dbReference>
<protein>
    <recommendedName>
        <fullName evidence="11">Ketol-acid reductoisomerase (NADP(+))</fullName>
        <shortName evidence="11">KARI</shortName>
        <ecNumber evidence="11">1.1.1.86</ecNumber>
    </recommendedName>
    <alternativeName>
        <fullName evidence="11">Acetohydroxy-acid isomeroreductase</fullName>
        <shortName evidence="11">AHIR</shortName>
    </alternativeName>
    <alternativeName>
        <fullName evidence="11">Alpha-keto-beta-hydroxylacyl reductoisomerase</fullName>
    </alternativeName>
</protein>
<keyword evidence="8 11" id="KW-0560">Oxidoreductase</keyword>
<evidence type="ECO:0000256" key="1">
    <source>
        <dbReference type="ARBA" id="ARBA00002172"/>
    </source>
</evidence>
<accession>A0ABW1L215</accession>
<dbReference type="PROSITE" id="PS51851">
    <property type="entry name" value="KARI_C"/>
    <property type="match status" value="1"/>
</dbReference>
<dbReference type="InterPro" id="IPR013023">
    <property type="entry name" value="KARI"/>
</dbReference>
<feature type="binding site" evidence="11">
    <location>
        <begin position="24"/>
        <end position="27"/>
    </location>
    <ligand>
        <name>NADP(+)</name>
        <dbReference type="ChEBI" id="CHEBI:58349"/>
    </ligand>
</feature>
<feature type="binding site" evidence="11">
    <location>
        <position position="47"/>
    </location>
    <ligand>
        <name>NADP(+)</name>
        <dbReference type="ChEBI" id="CHEBI:58349"/>
    </ligand>
</feature>
<evidence type="ECO:0000256" key="12">
    <source>
        <dbReference type="PROSITE-ProRule" id="PRU01198"/>
    </source>
</evidence>
<dbReference type="PIRSF" id="PIRSF000116">
    <property type="entry name" value="IlvC_gammaproteo"/>
    <property type="match status" value="1"/>
</dbReference>
<dbReference type="PANTHER" id="PTHR21371">
    <property type="entry name" value="KETOL-ACID REDUCTOISOMERASE, MITOCHONDRIAL"/>
    <property type="match status" value="1"/>
</dbReference>
<comment type="cofactor">
    <cofactor evidence="11">
        <name>Mg(2+)</name>
        <dbReference type="ChEBI" id="CHEBI:18420"/>
    </cofactor>
    <text evidence="11">Binds 2 magnesium ions per subunit.</text>
</comment>
<dbReference type="Proteomes" id="UP001596116">
    <property type="component" value="Unassembled WGS sequence"/>
</dbReference>
<evidence type="ECO:0000256" key="10">
    <source>
        <dbReference type="ARBA" id="ARBA00049021"/>
    </source>
</evidence>
<evidence type="ECO:0000259" key="13">
    <source>
        <dbReference type="PROSITE" id="PS51850"/>
    </source>
</evidence>
<dbReference type="Pfam" id="PF01450">
    <property type="entry name" value="KARI_C"/>
    <property type="match status" value="1"/>
</dbReference>
<evidence type="ECO:0000256" key="9">
    <source>
        <dbReference type="ARBA" id="ARBA00023304"/>
    </source>
</evidence>
<keyword evidence="11" id="KW-0521">NADP</keyword>
<dbReference type="RefSeq" id="WP_379881594.1">
    <property type="nucleotide sequence ID" value="NZ_JBHPON010000002.1"/>
</dbReference>
<evidence type="ECO:0000256" key="7">
    <source>
        <dbReference type="ARBA" id="ARBA00022842"/>
    </source>
</evidence>
<keyword evidence="7 11" id="KW-0460">Magnesium</keyword>
<dbReference type="PANTHER" id="PTHR21371:SF1">
    <property type="entry name" value="KETOL-ACID REDUCTOISOMERASE, MITOCHONDRIAL"/>
    <property type="match status" value="1"/>
</dbReference>
<feature type="binding site" evidence="11 12">
    <location>
        <position position="226"/>
    </location>
    <ligand>
        <name>Mg(2+)</name>
        <dbReference type="ChEBI" id="CHEBI:18420"/>
        <label>2</label>
    </ligand>
</feature>
<organism evidence="15 16">
    <name type="scientific">Hyphococcus aureus</name>
    <dbReference type="NCBI Taxonomy" id="2666033"/>
    <lineage>
        <taxon>Bacteria</taxon>
        <taxon>Pseudomonadati</taxon>
        <taxon>Pseudomonadota</taxon>
        <taxon>Alphaproteobacteria</taxon>
        <taxon>Parvularculales</taxon>
        <taxon>Parvularculaceae</taxon>
        <taxon>Hyphococcus</taxon>
    </lineage>
</organism>
<dbReference type="EMBL" id="JBHPON010000002">
    <property type="protein sequence ID" value="MFC6037163.1"/>
    <property type="molecule type" value="Genomic_DNA"/>
</dbReference>
<proteinExistence type="inferred from homology"/>
<comment type="pathway">
    <text evidence="2 11">Amino-acid biosynthesis; L-valine biosynthesis; L-valine from pyruvate: step 2/4.</text>
</comment>
<reference evidence="15 16" key="1">
    <citation type="submission" date="2024-09" db="EMBL/GenBank/DDBJ databases">
        <authorList>
            <person name="Zhang Z.-H."/>
        </authorList>
    </citation>
    <scope>NUCLEOTIDE SEQUENCE [LARGE SCALE GENOMIC DNA]</scope>
    <source>
        <strain evidence="15 16">HHTR114</strain>
    </source>
</reference>
<keyword evidence="9 11" id="KW-0100">Branched-chain amino acid biosynthesis</keyword>